<evidence type="ECO:0000259" key="1">
    <source>
        <dbReference type="Pfam" id="PF13767"/>
    </source>
</evidence>
<accession>A0A0M2PVH6</accession>
<dbReference type="RefSeq" id="WP_017712177.1">
    <property type="nucleotide sequence ID" value="NZ_KB235936.1"/>
</dbReference>
<feature type="domain" description="DUF4168" evidence="1">
    <location>
        <begin position="63"/>
        <end position="145"/>
    </location>
</feature>
<dbReference type="Pfam" id="PF13767">
    <property type="entry name" value="DUF4168"/>
    <property type="match status" value="1"/>
</dbReference>
<sequence length="197" mass="21267">MVDGQGAKGRGWGDRWLLASCLSGLAVLGGWVPGLSLQPGSEALWQTHNQVLAQAPEPATILPEEVKNYATAALKLENQRQELMEQIGASNMAGLSCGDVGRLSSLNPAIVQYCTTSQTVVADTGLSTDRFNLIYLTQRSDSQLRLNILGEMARACIESQDLMAPAFCRDTVRLEMKKQCNAKGSQISPSVCLVLRD</sequence>
<dbReference type="Proteomes" id="UP000034681">
    <property type="component" value="Unassembled WGS sequence"/>
</dbReference>
<comment type="caution">
    <text evidence="2">The sequence shown here is derived from an EMBL/GenBank/DDBJ whole genome shotgun (WGS) entry which is preliminary data.</text>
</comment>
<dbReference type="InterPro" id="IPR025433">
    <property type="entry name" value="DUF4168"/>
</dbReference>
<dbReference type="EMBL" id="AJTX02000007">
    <property type="protein sequence ID" value="KKI98688.1"/>
    <property type="molecule type" value="Genomic_DNA"/>
</dbReference>
<protein>
    <recommendedName>
        <fullName evidence="1">DUF4168 domain-containing protein</fullName>
    </recommendedName>
</protein>
<keyword evidence="3" id="KW-1185">Reference proteome</keyword>
<dbReference type="AlphaFoldDB" id="A0A0M2PVH6"/>
<evidence type="ECO:0000313" key="2">
    <source>
        <dbReference type="EMBL" id="KKI98688.1"/>
    </source>
</evidence>
<evidence type="ECO:0000313" key="3">
    <source>
        <dbReference type="Proteomes" id="UP000034681"/>
    </source>
</evidence>
<gene>
    <name evidence="2" type="ORF">PROH_17730</name>
</gene>
<organism evidence="2 3">
    <name type="scientific">Prochlorothrix hollandica PCC 9006 = CALU 1027</name>
    <dbReference type="NCBI Taxonomy" id="317619"/>
    <lineage>
        <taxon>Bacteria</taxon>
        <taxon>Bacillati</taxon>
        <taxon>Cyanobacteriota</taxon>
        <taxon>Cyanophyceae</taxon>
        <taxon>Prochlorotrichales</taxon>
        <taxon>Prochlorotrichaceae</taxon>
        <taxon>Prochlorothrix</taxon>
    </lineage>
</organism>
<reference evidence="2" key="1">
    <citation type="submission" date="2012-04" db="EMBL/GenBank/DDBJ databases">
        <authorList>
            <person name="Borisov I.G."/>
            <person name="Ivanikova N.V."/>
            <person name="Pinevich A.V."/>
        </authorList>
    </citation>
    <scope>NUCLEOTIDE SEQUENCE [LARGE SCALE GENOMIC DNA]</scope>
    <source>
        <strain evidence="2">CALU 1027</strain>
    </source>
</reference>
<name>A0A0M2PVH6_PROHO</name>
<proteinExistence type="predicted"/>